<name>L9XGF3_9EURY</name>
<protein>
    <recommendedName>
        <fullName evidence="1">LUD domain-containing protein</fullName>
    </recommendedName>
</protein>
<dbReference type="InterPro" id="IPR003741">
    <property type="entry name" value="LUD_dom"/>
</dbReference>
<dbReference type="eggNOG" id="arCOG04519">
    <property type="taxonomic scope" value="Archaea"/>
</dbReference>
<dbReference type="PANTHER" id="PTHR43682:SF1">
    <property type="entry name" value="LACTATE UTILIZATION PROTEIN C"/>
    <property type="match status" value="1"/>
</dbReference>
<reference evidence="2 3" key="1">
    <citation type="journal article" date="2014" name="PLoS Genet.">
        <title>Phylogenetically driven sequencing of extremely halophilic archaea reveals strategies for static and dynamic osmo-response.</title>
        <authorList>
            <person name="Becker E.A."/>
            <person name="Seitzer P.M."/>
            <person name="Tritt A."/>
            <person name="Larsen D."/>
            <person name="Krusor M."/>
            <person name="Yao A.I."/>
            <person name="Wu D."/>
            <person name="Madern D."/>
            <person name="Eisen J.A."/>
            <person name="Darling A.E."/>
            <person name="Facciotti M.T."/>
        </authorList>
    </citation>
    <scope>NUCLEOTIDE SEQUENCE [LARGE SCALE GENOMIC DNA]</scope>
    <source>
        <strain evidence="2 3">DSM 10524</strain>
    </source>
</reference>
<dbReference type="PANTHER" id="PTHR43682">
    <property type="entry name" value="LACTATE UTILIZATION PROTEIN C"/>
    <property type="match status" value="1"/>
</dbReference>
<evidence type="ECO:0000313" key="3">
    <source>
        <dbReference type="Proteomes" id="UP000011688"/>
    </source>
</evidence>
<dbReference type="AlphaFoldDB" id="L9XGF3"/>
<dbReference type="EMBL" id="AOIB01000014">
    <property type="protein sequence ID" value="ELY59763.1"/>
    <property type="molecule type" value="Genomic_DNA"/>
</dbReference>
<comment type="caution">
    <text evidence="2">The sequence shown here is derived from an EMBL/GenBank/DDBJ whole genome shotgun (WGS) entry which is preliminary data.</text>
</comment>
<evidence type="ECO:0000259" key="1">
    <source>
        <dbReference type="Pfam" id="PF02589"/>
    </source>
</evidence>
<dbReference type="Gene3D" id="3.40.50.10420">
    <property type="entry name" value="NagB/RpiA/CoA transferase-like"/>
    <property type="match status" value="1"/>
</dbReference>
<dbReference type="SUPFAM" id="SSF100950">
    <property type="entry name" value="NagB/RpiA/CoA transferase-like"/>
    <property type="match status" value="1"/>
</dbReference>
<organism evidence="2 3">
    <name type="scientific">Natronococcus amylolyticus DSM 10524</name>
    <dbReference type="NCBI Taxonomy" id="1227497"/>
    <lineage>
        <taxon>Archaea</taxon>
        <taxon>Methanobacteriati</taxon>
        <taxon>Methanobacteriota</taxon>
        <taxon>Stenosarchaea group</taxon>
        <taxon>Halobacteria</taxon>
        <taxon>Halobacteriales</taxon>
        <taxon>Natrialbaceae</taxon>
        <taxon>Natronococcus</taxon>
    </lineage>
</organism>
<accession>L9XGF3</accession>
<sequence>MWIGSQGRDMSTESGSLRRRFQDSLADLEVGVSRTEPASFEATLEDVVDDPVVGTPLPFDGVSLPAWVDEEPSPRTLEAATTGVTAASFGIADYGSVVLPSTEDGAEQVSLFPDLHVAVLREADLVPDMPTAIDCLGPTLRDGESAILATGPSATADMGSLVKGAHGPKDVHVVLLEEGTDE</sequence>
<keyword evidence="3" id="KW-1185">Reference proteome</keyword>
<evidence type="ECO:0000313" key="2">
    <source>
        <dbReference type="EMBL" id="ELY59763.1"/>
    </source>
</evidence>
<dbReference type="InterPro" id="IPR024185">
    <property type="entry name" value="FTHF_cligase-like_sf"/>
</dbReference>
<dbReference type="Pfam" id="PF02589">
    <property type="entry name" value="LUD_dom"/>
    <property type="match status" value="1"/>
</dbReference>
<dbReference type="InterPro" id="IPR037171">
    <property type="entry name" value="NagB/RpiA_transferase-like"/>
</dbReference>
<gene>
    <name evidence="2" type="ORF">C491_05326</name>
</gene>
<proteinExistence type="predicted"/>
<feature type="domain" description="LUD" evidence="1">
    <location>
        <begin position="76"/>
        <end position="176"/>
    </location>
</feature>
<dbReference type="Proteomes" id="UP000011688">
    <property type="component" value="Unassembled WGS sequence"/>
</dbReference>
<dbReference type="STRING" id="1227497.C491_05326"/>